<evidence type="ECO:0000313" key="2">
    <source>
        <dbReference type="Proteomes" id="UP000306409"/>
    </source>
</evidence>
<sequence>MALAYETRVAFSSTIQSQKPYNSIIINCYAKAESVLSKVISEKEVAVFGEYSVLVFYRQPNATKEANYKSFTLRKNFCEIVLFDTLENSKIESELKLQPSCKFNYVSKSRIRSFWNIEVSGEIRVSSIACDTESDIDATETVDTAKNNTPKASKNALNNISAVKTANSSNDIGTVDLSHIVNSDNDTTNIVAGSNNANTINDKSTTNNAEQIQETDNTDSVRKEFTASSQKNFEYNISSKVWQFEDSESTNVEELMYMDFEVLKNLDKD</sequence>
<dbReference type="Proteomes" id="UP000306409">
    <property type="component" value="Chromosome"/>
</dbReference>
<evidence type="ECO:0000313" key="1">
    <source>
        <dbReference type="EMBL" id="QNU66839.1"/>
    </source>
</evidence>
<gene>
    <name evidence="1" type="ORF">EHE19_018750</name>
</gene>
<accession>A0A4U7JDA7</accession>
<reference evidence="1 2" key="1">
    <citation type="submission" date="2020-09" db="EMBL/GenBank/DDBJ databases">
        <title>Characterization and genome sequencing of Ruminiclostridium sp. nov. MA18.</title>
        <authorList>
            <person name="Rettenmaier R."/>
            <person name="Kowollik M.-L."/>
            <person name="Liebl W."/>
            <person name="Zverlov V."/>
        </authorList>
    </citation>
    <scope>NUCLEOTIDE SEQUENCE [LARGE SCALE GENOMIC DNA]</scope>
    <source>
        <strain evidence="1 2">MA18</strain>
    </source>
</reference>
<dbReference type="RefSeq" id="WP_137698808.1">
    <property type="nucleotide sequence ID" value="NZ_CP061336.1"/>
</dbReference>
<dbReference type="EMBL" id="CP061336">
    <property type="protein sequence ID" value="QNU66839.1"/>
    <property type="molecule type" value="Genomic_DNA"/>
</dbReference>
<proteinExistence type="predicted"/>
<dbReference type="AlphaFoldDB" id="A0A4U7JDA7"/>
<dbReference type="OrthoDB" id="9825221at2"/>
<dbReference type="KEGG" id="rher:EHE19_018750"/>
<name>A0A4U7JDA7_9FIRM</name>
<organism evidence="1 2">
    <name type="scientific">Ruminiclostridium herbifermentans</name>
    <dbReference type="NCBI Taxonomy" id="2488810"/>
    <lineage>
        <taxon>Bacteria</taxon>
        <taxon>Bacillati</taxon>
        <taxon>Bacillota</taxon>
        <taxon>Clostridia</taxon>
        <taxon>Eubacteriales</taxon>
        <taxon>Oscillospiraceae</taxon>
        <taxon>Ruminiclostridium</taxon>
    </lineage>
</organism>
<protein>
    <submittedName>
        <fullName evidence="1">Uncharacterized protein</fullName>
    </submittedName>
</protein>
<keyword evidence="2" id="KW-1185">Reference proteome</keyword>